<evidence type="ECO:0000256" key="4">
    <source>
        <dbReference type="ARBA" id="ARBA00022741"/>
    </source>
</evidence>
<dbReference type="InterPro" id="IPR055414">
    <property type="entry name" value="LRR_R13L4/SHOC2-like"/>
</dbReference>
<dbReference type="EMBL" id="OZ075134">
    <property type="protein sequence ID" value="CAL4990543.1"/>
    <property type="molecule type" value="Genomic_DNA"/>
</dbReference>
<evidence type="ECO:0000256" key="6">
    <source>
        <dbReference type="ARBA" id="ARBA00022840"/>
    </source>
</evidence>
<dbReference type="FunFam" id="1.10.10.10:FF:000322">
    <property type="entry name" value="Probable disease resistance protein At1g63360"/>
    <property type="match status" value="1"/>
</dbReference>
<keyword evidence="3" id="KW-0677">Repeat</keyword>
<dbReference type="GO" id="GO:0002758">
    <property type="term" value="P:innate immune response-activating signaling pathway"/>
    <property type="evidence" value="ECO:0007669"/>
    <property type="project" value="UniProtKB-ARBA"/>
</dbReference>
<gene>
    <name evidence="13" type="ORF">URODEC1_LOCUS60301</name>
</gene>
<feature type="domain" description="Disease resistance R13L4/SHOC-2-like LRR" evidence="12">
    <location>
        <begin position="572"/>
        <end position="904"/>
    </location>
</feature>
<keyword evidence="4" id="KW-0547">Nucleotide-binding</keyword>
<dbReference type="InterPro" id="IPR027417">
    <property type="entry name" value="P-loop_NTPase"/>
</dbReference>
<evidence type="ECO:0000256" key="5">
    <source>
        <dbReference type="ARBA" id="ARBA00022821"/>
    </source>
</evidence>
<evidence type="ECO:0000256" key="2">
    <source>
        <dbReference type="ARBA" id="ARBA00022614"/>
    </source>
</evidence>
<evidence type="ECO:0000259" key="11">
    <source>
        <dbReference type="Pfam" id="PF23559"/>
    </source>
</evidence>
<dbReference type="Pfam" id="PF23559">
    <property type="entry name" value="WHD_DRP"/>
    <property type="match status" value="1"/>
</dbReference>
<accession>A0ABC9B0Y3</accession>
<dbReference type="InterPro" id="IPR036388">
    <property type="entry name" value="WH-like_DNA-bd_sf"/>
</dbReference>
<keyword evidence="6" id="KW-0067">ATP-binding</keyword>
<feature type="coiled-coil region" evidence="8">
    <location>
        <begin position="119"/>
        <end position="146"/>
    </location>
</feature>
<feature type="domain" description="NB-ARC" evidence="9">
    <location>
        <begin position="197"/>
        <end position="350"/>
    </location>
</feature>
<dbReference type="InterPro" id="IPR041118">
    <property type="entry name" value="Rx_N"/>
</dbReference>
<name>A0ABC9B0Y3_9POAL</name>
<evidence type="ECO:0000256" key="1">
    <source>
        <dbReference type="ARBA" id="ARBA00008894"/>
    </source>
</evidence>
<dbReference type="InterPro" id="IPR032675">
    <property type="entry name" value="LRR_dom_sf"/>
</dbReference>
<keyword evidence="5" id="KW-0611">Plant defense</keyword>
<sequence length="1014" mass="114778">MATIIDSLIGSCVQKIQEVITEEAIMLLGVKGELIELQRRMKQIKLFLHDAEQRRLEDSTFNNWLGRLKDAMYDADDTIDLAKFEGSKLVADRTPASSSKQATPCGCSVFSCFSNIRLRHKIGDNIRNLNRQIESIKEDKIFLTLDSAELPRRGSASTVGKSSPLVEGKSSPLVEPNLVGNEVVHASRKIVDLVLAHKEKKAYKVAIVGIGGIGKTTLAQKIYNDKKINGKFSKQAWVCVSRGYRADSLLRQILRNMEVSHDKDESVGELQTKLELSIRGKSFFLVLDDVWQSDVWTNLLRTPLHSSATGTILITTRHDTVAFEVGADHVHRVELMSDDVGWELLTKSMNIAEEKQMQNLRDIGVEIVRKCAGLPLAIVVIARVLASKDQSKNEWKKILNKNAWSMDRLPSDIRGALYLSYEVLPQHLKQCFLYCVIYPEDSNIYLDDITRMWIAEGFIDEQEGCLLEGTAEEYYYELIQRNLLQPDYSYFVHTTCRMHDLVRQLACYLSRDECFVGDPESLGGNTMRKLRCISVVTEKDMVVLPSMGKEQVKVRTPATSSWKSLRVETSLFRRLPYIRVLDLTESLVQNIPDYIGNLIHLRLLDLEGTIISCLPESIGSLKNLQILNLQRCDGLHTLPLAITKLDNLRCLCLRDTPINQVPKGIGRLKLLNDTEGFPIGGGSSSSAKTQDGWNLEELSPLLHLRRLVMIKLQRAVPCSTDSFLIDKKYLKILYLRCNLRTDGTTNFEMDVNNIEKVFEQLIPPDTLEDLVIEGFFGQKYPTWLSTTYLSSLKYLNIIHSKSWVHLPPVGLLPDLKYLRIVGAATVKKIGPEFVGHCVGNLASAEAVAFPKLEWLIIDDMPNWEEWSMIEEDIAAKQKGETPFARLQIMPRLEKLDIVRCPKLKALPKELAYATSLKTLQLRKLARLKEAENLPFLSDLLLITGCGRLESVFNIPQVVKLSTRRCPNLRCVGKLDSLQQLSLGVSMQKISSHWVPELRQQCWQLHGEDLDVVIW</sequence>
<feature type="domain" description="Disease resistance N-terminal" evidence="10">
    <location>
        <begin position="9"/>
        <end position="86"/>
    </location>
</feature>
<evidence type="ECO:0000256" key="3">
    <source>
        <dbReference type="ARBA" id="ARBA00022737"/>
    </source>
</evidence>
<dbReference type="GO" id="GO:0005524">
    <property type="term" value="F:ATP binding"/>
    <property type="evidence" value="ECO:0007669"/>
    <property type="project" value="UniProtKB-KW"/>
</dbReference>
<dbReference type="InterPro" id="IPR042197">
    <property type="entry name" value="Apaf_helical"/>
</dbReference>
<dbReference type="CDD" id="cd14798">
    <property type="entry name" value="RX-CC_like"/>
    <property type="match status" value="1"/>
</dbReference>
<reference evidence="13" key="1">
    <citation type="submission" date="2024-10" db="EMBL/GenBank/DDBJ databases">
        <authorList>
            <person name="Ryan C."/>
        </authorList>
    </citation>
    <scope>NUCLEOTIDE SEQUENCE [LARGE SCALE GENOMIC DNA]</scope>
</reference>
<evidence type="ECO:0000259" key="9">
    <source>
        <dbReference type="Pfam" id="PF00931"/>
    </source>
</evidence>
<dbReference type="Proteomes" id="UP001497457">
    <property type="component" value="Chromosome 24b"/>
</dbReference>
<dbReference type="Pfam" id="PF18052">
    <property type="entry name" value="Rx_N"/>
    <property type="match status" value="1"/>
</dbReference>
<evidence type="ECO:0000256" key="7">
    <source>
        <dbReference type="ARBA" id="ARBA00023054"/>
    </source>
</evidence>
<keyword evidence="14" id="KW-1185">Reference proteome</keyword>
<keyword evidence="7 8" id="KW-0175">Coiled coil</keyword>
<evidence type="ECO:0000259" key="12">
    <source>
        <dbReference type="Pfam" id="PF23598"/>
    </source>
</evidence>
<dbReference type="SUPFAM" id="SSF52058">
    <property type="entry name" value="L domain-like"/>
    <property type="match status" value="1"/>
</dbReference>
<evidence type="ECO:0000313" key="14">
    <source>
        <dbReference type="Proteomes" id="UP001497457"/>
    </source>
</evidence>
<dbReference type="Gene3D" id="3.80.10.10">
    <property type="entry name" value="Ribonuclease Inhibitor"/>
    <property type="match status" value="2"/>
</dbReference>
<dbReference type="PRINTS" id="PR00364">
    <property type="entry name" value="DISEASERSIST"/>
</dbReference>
<dbReference type="Pfam" id="PF23598">
    <property type="entry name" value="LRR_14"/>
    <property type="match status" value="1"/>
</dbReference>
<dbReference type="PANTHER" id="PTHR36766">
    <property type="entry name" value="PLANT BROAD-SPECTRUM MILDEW RESISTANCE PROTEIN RPW8"/>
    <property type="match status" value="1"/>
</dbReference>
<dbReference type="Gene3D" id="1.10.10.10">
    <property type="entry name" value="Winged helix-like DNA-binding domain superfamily/Winged helix DNA-binding domain"/>
    <property type="match status" value="1"/>
</dbReference>
<evidence type="ECO:0000259" key="10">
    <source>
        <dbReference type="Pfam" id="PF18052"/>
    </source>
</evidence>
<dbReference type="GO" id="GO:0009626">
    <property type="term" value="P:plant-type hypersensitive response"/>
    <property type="evidence" value="ECO:0007669"/>
    <property type="project" value="UniProtKB-ARBA"/>
</dbReference>
<dbReference type="PANTHER" id="PTHR36766:SF70">
    <property type="entry name" value="DISEASE RESISTANCE PROTEIN RGA4"/>
    <property type="match status" value="1"/>
</dbReference>
<dbReference type="Gene3D" id="1.20.5.4130">
    <property type="match status" value="1"/>
</dbReference>
<comment type="similarity">
    <text evidence="1">Belongs to the disease resistance NB-LRR family.</text>
</comment>
<dbReference type="InterPro" id="IPR058922">
    <property type="entry name" value="WHD_DRP"/>
</dbReference>
<proteinExistence type="inferred from homology"/>
<dbReference type="InterPro" id="IPR002182">
    <property type="entry name" value="NB-ARC"/>
</dbReference>
<dbReference type="Gene3D" id="1.10.8.430">
    <property type="entry name" value="Helical domain of apoptotic protease-activating factors"/>
    <property type="match status" value="1"/>
</dbReference>
<evidence type="ECO:0000256" key="8">
    <source>
        <dbReference type="SAM" id="Coils"/>
    </source>
</evidence>
<dbReference type="SUPFAM" id="SSF52540">
    <property type="entry name" value="P-loop containing nucleoside triphosphate hydrolases"/>
    <property type="match status" value="1"/>
</dbReference>
<organism evidence="13 14">
    <name type="scientific">Urochloa decumbens</name>
    <dbReference type="NCBI Taxonomy" id="240449"/>
    <lineage>
        <taxon>Eukaryota</taxon>
        <taxon>Viridiplantae</taxon>
        <taxon>Streptophyta</taxon>
        <taxon>Embryophyta</taxon>
        <taxon>Tracheophyta</taxon>
        <taxon>Spermatophyta</taxon>
        <taxon>Magnoliopsida</taxon>
        <taxon>Liliopsida</taxon>
        <taxon>Poales</taxon>
        <taxon>Poaceae</taxon>
        <taxon>PACMAD clade</taxon>
        <taxon>Panicoideae</taxon>
        <taxon>Panicodae</taxon>
        <taxon>Paniceae</taxon>
        <taxon>Melinidinae</taxon>
        <taxon>Urochloa</taxon>
    </lineage>
</organism>
<dbReference type="AlphaFoldDB" id="A0ABC9B0Y3"/>
<keyword evidence="2" id="KW-0433">Leucine-rich repeat</keyword>
<dbReference type="GO" id="GO:0042742">
    <property type="term" value="P:defense response to bacterium"/>
    <property type="evidence" value="ECO:0007669"/>
    <property type="project" value="UniProtKB-ARBA"/>
</dbReference>
<dbReference type="Gene3D" id="3.40.50.300">
    <property type="entry name" value="P-loop containing nucleotide triphosphate hydrolases"/>
    <property type="match status" value="1"/>
</dbReference>
<evidence type="ECO:0000313" key="13">
    <source>
        <dbReference type="EMBL" id="CAL4990543.1"/>
    </source>
</evidence>
<dbReference type="Pfam" id="PF00931">
    <property type="entry name" value="NB-ARC"/>
    <property type="match status" value="1"/>
</dbReference>
<dbReference type="InterPro" id="IPR038005">
    <property type="entry name" value="RX-like_CC"/>
</dbReference>
<protein>
    <submittedName>
        <fullName evidence="13">Uncharacterized protein</fullName>
    </submittedName>
</protein>
<feature type="domain" description="Disease resistance protein winged helix" evidence="11">
    <location>
        <begin position="437"/>
        <end position="506"/>
    </location>
</feature>